<dbReference type="Pfam" id="PF07690">
    <property type="entry name" value="MFS_1"/>
    <property type="match status" value="1"/>
</dbReference>
<evidence type="ECO:0000313" key="9">
    <source>
        <dbReference type="Proteomes" id="UP000193689"/>
    </source>
</evidence>
<feature type="transmembrane region" description="Helical" evidence="6">
    <location>
        <begin position="211"/>
        <end position="229"/>
    </location>
</feature>
<feature type="transmembrane region" description="Helical" evidence="6">
    <location>
        <begin position="391"/>
        <end position="409"/>
    </location>
</feature>
<keyword evidence="3 6" id="KW-0812">Transmembrane</keyword>
<feature type="transmembrane region" description="Helical" evidence="6">
    <location>
        <begin position="418"/>
        <end position="435"/>
    </location>
</feature>
<feature type="transmembrane region" description="Helical" evidence="6">
    <location>
        <begin position="83"/>
        <end position="110"/>
    </location>
</feature>
<evidence type="ECO:0000256" key="5">
    <source>
        <dbReference type="ARBA" id="ARBA00023136"/>
    </source>
</evidence>
<protein>
    <submittedName>
        <fullName evidence="8">Major facilitator superfamily transporter</fullName>
    </submittedName>
</protein>
<dbReference type="Proteomes" id="UP000193689">
    <property type="component" value="Unassembled WGS sequence"/>
</dbReference>
<feature type="transmembrane region" description="Helical" evidence="6">
    <location>
        <begin position="153"/>
        <end position="172"/>
    </location>
</feature>
<dbReference type="OrthoDB" id="10021397at2759"/>
<dbReference type="PANTHER" id="PTHR23501">
    <property type="entry name" value="MAJOR FACILITATOR SUPERFAMILY"/>
    <property type="match status" value="1"/>
</dbReference>
<dbReference type="InterPro" id="IPR011701">
    <property type="entry name" value="MFS"/>
</dbReference>
<feature type="transmembrane region" description="Helical" evidence="6">
    <location>
        <begin position="241"/>
        <end position="264"/>
    </location>
</feature>
<feature type="domain" description="Major facilitator superfamily (MFS) profile" evidence="7">
    <location>
        <begin position="88"/>
        <end position="575"/>
    </location>
</feature>
<dbReference type="AlphaFoldDB" id="A0A1Y2DFZ3"/>
<proteinExistence type="predicted"/>
<dbReference type="PRINTS" id="PR01036">
    <property type="entry name" value="TCRTETB"/>
</dbReference>
<evidence type="ECO:0000256" key="6">
    <source>
        <dbReference type="SAM" id="Phobius"/>
    </source>
</evidence>
<dbReference type="CDD" id="cd17502">
    <property type="entry name" value="MFS_Azr1_MDR_like"/>
    <property type="match status" value="1"/>
</dbReference>
<dbReference type="Gene3D" id="1.20.1250.20">
    <property type="entry name" value="MFS general substrate transporter like domains"/>
    <property type="match status" value="1"/>
</dbReference>
<dbReference type="PROSITE" id="PS50850">
    <property type="entry name" value="MFS"/>
    <property type="match status" value="1"/>
</dbReference>
<keyword evidence="2" id="KW-0813">Transport</keyword>
<feature type="transmembrane region" description="Helical" evidence="6">
    <location>
        <begin position="441"/>
        <end position="463"/>
    </location>
</feature>
<evidence type="ECO:0000256" key="1">
    <source>
        <dbReference type="ARBA" id="ARBA00004141"/>
    </source>
</evidence>
<dbReference type="GO" id="GO:0022857">
    <property type="term" value="F:transmembrane transporter activity"/>
    <property type="evidence" value="ECO:0007669"/>
    <property type="project" value="InterPro"/>
</dbReference>
<dbReference type="InterPro" id="IPR036259">
    <property type="entry name" value="MFS_trans_sf"/>
</dbReference>
<evidence type="ECO:0000313" key="8">
    <source>
        <dbReference type="EMBL" id="ORY58213.1"/>
    </source>
</evidence>
<keyword evidence="4 6" id="KW-1133">Transmembrane helix</keyword>
<evidence type="ECO:0000259" key="7">
    <source>
        <dbReference type="PROSITE" id="PS50850"/>
    </source>
</evidence>
<evidence type="ECO:0000256" key="2">
    <source>
        <dbReference type="ARBA" id="ARBA00022448"/>
    </source>
</evidence>
<feature type="transmembrane region" description="Helical" evidence="6">
    <location>
        <begin position="276"/>
        <end position="299"/>
    </location>
</feature>
<reference evidence="8 9" key="1">
    <citation type="submission" date="2016-07" db="EMBL/GenBank/DDBJ databases">
        <title>Pervasive Adenine N6-methylation of Active Genes in Fungi.</title>
        <authorList>
            <consortium name="DOE Joint Genome Institute"/>
            <person name="Mondo S.J."/>
            <person name="Dannebaum R.O."/>
            <person name="Kuo R.C."/>
            <person name="Labutti K."/>
            <person name="Haridas S."/>
            <person name="Kuo A."/>
            <person name="Salamov A."/>
            <person name="Ahrendt S.R."/>
            <person name="Lipzen A."/>
            <person name="Sullivan W."/>
            <person name="Andreopoulos W.B."/>
            <person name="Clum A."/>
            <person name="Lindquist E."/>
            <person name="Daum C."/>
            <person name="Ramamoorthy G.K."/>
            <person name="Gryganskyi A."/>
            <person name="Culley D."/>
            <person name="Magnuson J.K."/>
            <person name="James T.Y."/>
            <person name="O'Malley M.A."/>
            <person name="Stajich J.E."/>
            <person name="Spatafora J.W."/>
            <person name="Visel A."/>
            <person name="Grigoriev I.V."/>
        </authorList>
    </citation>
    <scope>NUCLEOTIDE SEQUENCE [LARGE SCALE GENOMIC DNA]</scope>
    <source>
        <strain evidence="8 9">CBS 129021</strain>
    </source>
</reference>
<gene>
    <name evidence="8" type="ORF">BCR38DRAFT_501096</name>
</gene>
<organism evidence="8 9">
    <name type="scientific">Pseudomassariella vexata</name>
    <dbReference type="NCBI Taxonomy" id="1141098"/>
    <lineage>
        <taxon>Eukaryota</taxon>
        <taxon>Fungi</taxon>
        <taxon>Dikarya</taxon>
        <taxon>Ascomycota</taxon>
        <taxon>Pezizomycotina</taxon>
        <taxon>Sordariomycetes</taxon>
        <taxon>Xylariomycetidae</taxon>
        <taxon>Amphisphaeriales</taxon>
        <taxon>Pseudomassariaceae</taxon>
        <taxon>Pseudomassariella</taxon>
    </lineage>
</organism>
<keyword evidence="5 6" id="KW-0472">Membrane</keyword>
<evidence type="ECO:0000256" key="3">
    <source>
        <dbReference type="ARBA" id="ARBA00022692"/>
    </source>
</evidence>
<dbReference type="Gene3D" id="1.20.1720.10">
    <property type="entry name" value="Multidrug resistance protein D"/>
    <property type="match status" value="1"/>
</dbReference>
<dbReference type="SUPFAM" id="SSF103473">
    <property type="entry name" value="MFS general substrate transporter"/>
    <property type="match status" value="1"/>
</dbReference>
<feature type="transmembrane region" description="Helical" evidence="6">
    <location>
        <begin position="311"/>
        <end position="330"/>
    </location>
</feature>
<feature type="transmembrane region" description="Helical" evidence="6">
    <location>
        <begin position="178"/>
        <end position="199"/>
    </location>
</feature>
<dbReference type="RefSeq" id="XP_040711248.1">
    <property type="nucleotide sequence ID" value="XM_040864829.1"/>
</dbReference>
<feature type="transmembrane region" description="Helical" evidence="6">
    <location>
        <begin position="350"/>
        <end position="371"/>
    </location>
</feature>
<dbReference type="GO" id="GO:0005886">
    <property type="term" value="C:plasma membrane"/>
    <property type="evidence" value="ECO:0007669"/>
    <property type="project" value="TreeGrafter"/>
</dbReference>
<name>A0A1Y2DFZ3_9PEZI</name>
<keyword evidence="9" id="KW-1185">Reference proteome</keyword>
<accession>A0A1Y2DFZ3</accession>
<dbReference type="EMBL" id="MCFJ01000017">
    <property type="protein sequence ID" value="ORY58213.1"/>
    <property type="molecule type" value="Genomic_DNA"/>
</dbReference>
<feature type="transmembrane region" description="Helical" evidence="6">
    <location>
        <begin position="551"/>
        <end position="569"/>
    </location>
</feature>
<dbReference type="GeneID" id="63781041"/>
<evidence type="ECO:0000256" key="4">
    <source>
        <dbReference type="ARBA" id="ARBA00022989"/>
    </source>
</evidence>
<feature type="transmembrane region" description="Helical" evidence="6">
    <location>
        <begin position="475"/>
        <end position="496"/>
    </location>
</feature>
<dbReference type="InParanoid" id="A0A1Y2DFZ3"/>
<dbReference type="FunCoup" id="A0A1Y2DFZ3">
    <property type="interactions" value="66"/>
</dbReference>
<dbReference type="PANTHER" id="PTHR23501:SF177">
    <property type="entry name" value="MAJOR FACILITATOR SUPERFAMILY (MFS) PROFILE DOMAIN-CONTAINING PROTEIN-RELATED"/>
    <property type="match status" value="1"/>
</dbReference>
<feature type="transmembrane region" description="Helical" evidence="6">
    <location>
        <begin position="122"/>
        <end position="141"/>
    </location>
</feature>
<comment type="caution">
    <text evidence="8">The sequence shown here is derived from an EMBL/GenBank/DDBJ whole genome shotgun (WGS) entry which is preliminary data.</text>
</comment>
<sequence>MLYTAYESNTDILSLRRPHGTVVSWLQELESDDKSWLRGSISRPSLMLGGTGMTTPSSGKTLKEAKEHDHLHDVPVDGYPSGIALAALISALVLAIFMLALEMTVVAAAIPKITDEFQGLELVSWYGSAFFSCVAVFKGVWGKSLRYFQLKPTFLFGVSIFLVGCLICAVAPNPQTLIAGRALSGVGGACIGTGVFTMIGLAAPPRERAKYTGLIGATYGLASVVGPLIGGAFAENVSWRWVFWINLPLGGLVMTVICFVEIPGTAAPLPAGWKEIVLGLDLVGAMVLMASVTLFQLVMEWAGLSMSWDSSTVIGLLITCGVLLLIFGALEWAQGEQAMVVPRLISQRDIFIQSLVTFFFSGVFYSLVYYLPMYFQSVSGVGAVESGLRTLPLILSLTVTTILSGGFVAKTGFALQTLLLGTAITTVGCGLMTTLDETSSAGAWIGYQVLAGTGAGLAFQMPTVISTAATKPEDLAVVNSIVLMFQTGGGSLFIIASQSAFVNTIIKTVAWSAPGLPPGQVITTGATQIRQVFTSDQVSGVVGAYTAGLKTVFLLATVGSACATLLSLLTRWQRVSDGEAAADRECCDSGEDLN</sequence>
<dbReference type="InterPro" id="IPR020846">
    <property type="entry name" value="MFS_dom"/>
</dbReference>
<comment type="subcellular location">
    <subcellularLocation>
        <location evidence="1">Membrane</location>
        <topology evidence="1">Multi-pass membrane protein</topology>
    </subcellularLocation>
</comment>